<evidence type="ECO:0000256" key="2">
    <source>
        <dbReference type="PROSITE-ProRule" id="PRU00708"/>
    </source>
</evidence>
<feature type="region of interest" description="Disordered" evidence="3">
    <location>
        <begin position="548"/>
        <end position="567"/>
    </location>
</feature>
<feature type="repeat" description="PPR" evidence="2">
    <location>
        <begin position="209"/>
        <end position="243"/>
    </location>
</feature>
<organism evidence="5 6">
    <name type="scientific">Psylliodes chrysocephalus</name>
    <dbReference type="NCBI Taxonomy" id="3402493"/>
    <lineage>
        <taxon>Eukaryota</taxon>
        <taxon>Metazoa</taxon>
        <taxon>Ecdysozoa</taxon>
        <taxon>Arthropoda</taxon>
        <taxon>Hexapoda</taxon>
        <taxon>Insecta</taxon>
        <taxon>Pterygota</taxon>
        <taxon>Neoptera</taxon>
        <taxon>Endopterygota</taxon>
        <taxon>Coleoptera</taxon>
        <taxon>Polyphaga</taxon>
        <taxon>Cucujiformia</taxon>
        <taxon>Chrysomeloidea</taxon>
        <taxon>Chrysomelidae</taxon>
        <taxon>Galerucinae</taxon>
        <taxon>Alticini</taxon>
        <taxon>Psylliodes</taxon>
    </lineage>
</organism>
<feature type="domain" description="PROP1-like PPR" evidence="4">
    <location>
        <begin position="196"/>
        <end position="320"/>
    </location>
</feature>
<dbReference type="GO" id="GO:0003730">
    <property type="term" value="F:mRNA 3'-UTR binding"/>
    <property type="evidence" value="ECO:0007669"/>
    <property type="project" value="TreeGrafter"/>
</dbReference>
<dbReference type="InterPro" id="IPR011990">
    <property type="entry name" value="TPR-like_helical_dom_sf"/>
</dbReference>
<dbReference type="Gene3D" id="1.25.40.10">
    <property type="entry name" value="Tetratricopeptide repeat domain"/>
    <property type="match status" value="2"/>
</dbReference>
<evidence type="ECO:0000313" key="5">
    <source>
        <dbReference type="EMBL" id="CAH1102353.1"/>
    </source>
</evidence>
<dbReference type="OrthoDB" id="185373at2759"/>
<feature type="repeat" description="PPR" evidence="2">
    <location>
        <begin position="174"/>
        <end position="208"/>
    </location>
</feature>
<dbReference type="GO" id="GO:0070129">
    <property type="term" value="P:regulation of mitochondrial translation"/>
    <property type="evidence" value="ECO:0007669"/>
    <property type="project" value="TreeGrafter"/>
</dbReference>
<dbReference type="PANTHER" id="PTHR46669:SF1">
    <property type="entry name" value="LEUCINE-RICH PPR MOTIF-CONTAINING PROTEIN, MITOCHONDRIAL"/>
    <property type="match status" value="1"/>
</dbReference>
<dbReference type="Pfam" id="PF17177">
    <property type="entry name" value="PPR_long"/>
    <property type="match status" value="1"/>
</dbReference>
<proteinExistence type="predicted"/>
<evidence type="ECO:0000259" key="4">
    <source>
        <dbReference type="Pfam" id="PF17177"/>
    </source>
</evidence>
<dbReference type="InterPro" id="IPR033490">
    <property type="entry name" value="LRP130"/>
</dbReference>
<dbReference type="Proteomes" id="UP001153636">
    <property type="component" value="Chromosome 12"/>
</dbReference>
<protein>
    <recommendedName>
        <fullName evidence="4">PROP1-like PPR domain-containing protein</fullName>
    </recommendedName>
</protein>
<sequence length="1349" mass="153542">MASILRSSKFVRYLAGFARNVVINTPREFDGSLINNSQCLCGLITSGNFATQTSTLQDQNLESSLRRIDQDVRKSGRISRRDIEDVLEEIRHARSATSSQSLLVIRCCGNLVPDELPEIRTKLVQEIWNTLNKLNVPMDISHYNALLRVYLENEHPFSPTEFLSDLETKGIDPNRVTYQRLISRYCQDGDIEGATKILEYMREKQMSVNENVFNALIIGHSKAGDMDSARSIINVMVQAGLEPSADSYTTLLCGFASKGDIDTITKLFGECESKEIFLLDKDYLDIIYALATNGHDEHVPAILSKVRKAVGYNQDAVNVILRLINKGQEKSAFLILKSMPRGTKEDGSPQPTGHFFIKQLVKAERPLEIILNYCTMLQKEEMYDRAVLLAAETSLQLGNEKLAYPLLEHLQKEGQQIRQHFFWPLILSKADDPSGREIINVLRKMQEFNFTPNNETVREYVIPNLRGNTSEILALLRDANISVGSAAASLAISLLQRNKIDEAAAIATTVPAYYNPEMIKRALTASFYKTNDLQSYISIIRAVYDNSERRPVRNKQESDEEESTEKDDKLEVVGSFILDLTSNRIKFTENIEPVLKELVNQGLGISSSAAEKIEDKLGEKMTDQISDLLGKLTSGELNPIPLDRKPPSYTPSHQMNIAQLERLIHNLSTKNQDTKGLKRQLLTLYYRAKDLEKTEKLLEDLKQTDFVFTSGIYAQLLDLYSCHDNLDKAMEYYEKTKEKEGDKFVLDNSKIIRLSQLFFKNNRYEEGFSILENTPRDKKQEEKTFTYSSLVWRFLNSLADEGKVEELERLFDTLVKKEYIEVNNVLLGPLIKVNLVRKDVESALNKFQWCVDNFKATPWKNELACQLIQAEDAEKLQKLTDLSTSVHGEVNSLYDLVFAFVECGRIRQARKILETPGLQNRPQRINSACERYQQEGLIKPLEGLKDATRDLNHIDRTDIYYQLLLSYKKQDDVEKALGLWTQMQEEDLAPNDQFLITLGTYLQEKGLQVPFVLPAQPLTKPVNTDVLPENTQTVFRQALRAGKINEALKIKKIMKEPASVVDLSTLIELLLQNNNIKDATKLTMEILERGKGNLPVNRVFRFYLNKLASNGDIDTLEKIGSMINSEVKRIVSFDNRLCHANLVAGKAEEYLKKLDNDIENVKEEDLPILSEQFPRGGAYGILENFPDLTEQYENLAIKYAKRGIVGPLNVLWTRYFINGNETKAEQIWNDHLKNSPRIMFQKIVQTARDEKNENLAKKLIQHLKTASVSEGAIGNAYSCLLDVLVSENKYDEVVNTFEEATKIVSLDNLNRTAVVRSKEAFEKLGKPFNFIVPSRNKKFTQPNTLDELS</sequence>
<dbReference type="PROSITE" id="PS51375">
    <property type="entry name" value="PPR"/>
    <property type="match status" value="2"/>
</dbReference>
<gene>
    <name evidence="5" type="ORF">PSYICH_LOCUS3063</name>
</gene>
<dbReference type="GO" id="GO:0005739">
    <property type="term" value="C:mitochondrion"/>
    <property type="evidence" value="ECO:0007669"/>
    <property type="project" value="TreeGrafter"/>
</dbReference>
<dbReference type="NCBIfam" id="TIGR00756">
    <property type="entry name" value="PPR"/>
    <property type="match status" value="3"/>
</dbReference>
<name>A0A9P0CKM2_9CUCU</name>
<dbReference type="PANTHER" id="PTHR46669">
    <property type="entry name" value="LEUCINE-RICH PPR MOTIF-CONTAINING PROTEIN, MITOCHONDRIAL"/>
    <property type="match status" value="1"/>
</dbReference>
<keyword evidence="6" id="KW-1185">Reference proteome</keyword>
<dbReference type="InterPro" id="IPR002885">
    <property type="entry name" value="PPR_rpt"/>
</dbReference>
<accession>A0A9P0CKM2</accession>
<feature type="compositionally biased region" description="Basic and acidic residues" evidence="3">
    <location>
        <begin position="548"/>
        <end position="557"/>
    </location>
</feature>
<keyword evidence="1" id="KW-0677">Repeat</keyword>
<dbReference type="EMBL" id="OV651824">
    <property type="protein sequence ID" value="CAH1102353.1"/>
    <property type="molecule type" value="Genomic_DNA"/>
</dbReference>
<evidence type="ECO:0000256" key="3">
    <source>
        <dbReference type="SAM" id="MobiDB-lite"/>
    </source>
</evidence>
<dbReference type="GO" id="GO:0005634">
    <property type="term" value="C:nucleus"/>
    <property type="evidence" value="ECO:0007669"/>
    <property type="project" value="TreeGrafter"/>
</dbReference>
<reference evidence="5" key="1">
    <citation type="submission" date="2022-01" db="EMBL/GenBank/DDBJ databases">
        <authorList>
            <person name="King R."/>
        </authorList>
    </citation>
    <scope>NUCLEOTIDE SEQUENCE</scope>
</reference>
<evidence type="ECO:0000256" key="1">
    <source>
        <dbReference type="ARBA" id="ARBA00022737"/>
    </source>
</evidence>
<dbReference type="InterPro" id="IPR033443">
    <property type="entry name" value="PROP1-like_PPR_dom"/>
</dbReference>
<evidence type="ECO:0000313" key="6">
    <source>
        <dbReference type="Proteomes" id="UP001153636"/>
    </source>
</evidence>